<protein>
    <submittedName>
        <fullName evidence="1">TolA protein</fullName>
    </submittedName>
</protein>
<dbReference type="AlphaFoldDB" id="A0A378CFZ3"/>
<dbReference type="EMBL" id="UGMG01000001">
    <property type="protein sequence ID" value="STV68569.1"/>
    <property type="molecule type" value="Genomic_DNA"/>
</dbReference>
<name>A0A378CFZ3_KLEPN</name>
<reference evidence="1 2" key="1">
    <citation type="submission" date="2018-06" db="EMBL/GenBank/DDBJ databases">
        <authorList>
            <consortium name="Pathogen Informatics"/>
            <person name="Doyle S."/>
        </authorList>
    </citation>
    <scope>NUCLEOTIDE SEQUENCE [LARGE SCALE GENOMIC DNA]</scope>
    <source>
        <strain evidence="1 2">NCTC11679</strain>
    </source>
</reference>
<accession>A0A378CFZ3</accession>
<proteinExistence type="predicted"/>
<organism evidence="1 2">
    <name type="scientific">Klebsiella pneumoniae</name>
    <dbReference type="NCBI Taxonomy" id="573"/>
    <lineage>
        <taxon>Bacteria</taxon>
        <taxon>Pseudomonadati</taxon>
        <taxon>Pseudomonadota</taxon>
        <taxon>Gammaproteobacteria</taxon>
        <taxon>Enterobacterales</taxon>
        <taxon>Enterobacteriaceae</taxon>
        <taxon>Klebsiella/Raoultella group</taxon>
        <taxon>Klebsiella</taxon>
        <taxon>Klebsiella pneumoniae complex</taxon>
    </lineage>
</organism>
<evidence type="ECO:0000313" key="2">
    <source>
        <dbReference type="Proteomes" id="UP000255239"/>
    </source>
</evidence>
<evidence type="ECO:0000313" key="1">
    <source>
        <dbReference type="EMBL" id="STV68569.1"/>
    </source>
</evidence>
<sequence length="67" mass="7436">MSEIMDLVVIEKKNAMARREADVKHRKGVGTEIVKALLANTSLTRDQAIEVLTAVKDCRIPHTGISY</sequence>
<dbReference type="Proteomes" id="UP000255239">
    <property type="component" value="Unassembled WGS sequence"/>
</dbReference>
<gene>
    <name evidence="1" type="ORF">NCTC11679_04287</name>
</gene>